<reference evidence="4 5" key="1">
    <citation type="submission" date="2022-11" db="EMBL/GenBank/DDBJ databases">
        <title>Viruses from the air-sea interface of a natural surface slick.</title>
        <authorList>
            <person name="Rahlff J."/>
            <person name="Holmfeldt K."/>
        </authorList>
    </citation>
    <scope>NUCLEOTIDE SEQUENCE [LARGE SCALE GENOMIC DNA]</scope>
    <source>
        <strain evidence="4 5">SMS4</strain>
    </source>
</reference>
<name>A0ABT9I5W9_9GAMM</name>
<dbReference type="RefSeq" id="WP_305977885.1">
    <property type="nucleotide sequence ID" value="NZ_JAPJDY010000003.1"/>
</dbReference>
<dbReference type="SUPFAM" id="SSF53850">
    <property type="entry name" value="Periplasmic binding protein-like II"/>
    <property type="match status" value="1"/>
</dbReference>
<comment type="similarity">
    <text evidence="1">Belongs to the bacterial solute-binding protein 3 family.</text>
</comment>
<keyword evidence="2" id="KW-0732">Signal</keyword>
<evidence type="ECO:0000256" key="1">
    <source>
        <dbReference type="ARBA" id="ARBA00010333"/>
    </source>
</evidence>
<organism evidence="4 5">
    <name type="scientific">Rheinheimera baltica</name>
    <dbReference type="NCBI Taxonomy" id="67576"/>
    <lineage>
        <taxon>Bacteria</taxon>
        <taxon>Pseudomonadati</taxon>
        <taxon>Pseudomonadota</taxon>
        <taxon>Gammaproteobacteria</taxon>
        <taxon>Chromatiales</taxon>
        <taxon>Chromatiaceae</taxon>
        <taxon>Rheinheimera</taxon>
    </lineage>
</organism>
<dbReference type="Gene3D" id="3.40.190.10">
    <property type="entry name" value="Periplasmic binding protein-like II"/>
    <property type="match status" value="2"/>
</dbReference>
<proteinExistence type="inferred from homology"/>
<dbReference type="InterPro" id="IPR001638">
    <property type="entry name" value="Solute-binding_3/MltF_N"/>
</dbReference>
<comment type="caution">
    <text evidence="4">The sequence shown here is derived from an EMBL/GenBank/DDBJ whole genome shotgun (WGS) entry which is preliminary data.</text>
</comment>
<evidence type="ECO:0000259" key="3">
    <source>
        <dbReference type="Pfam" id="PF00497"/>
    </source>
</evidence>
<dbReference type="PANTHER" id="PTHR35936:SF25">
    <property type="entry name" value="ABC TRANSPORTER SUBSTRATE-BINDING PROTEIN"/>
    <property type="match status" value="1"/>
</dbReference>
<dbReference type="EMBL" id="JAPJDZ010000306">
    <property type="protein sequence ID" value="MDP5138793.1"/>
    <property type="molecule type" value="Genomic_DNA"/>
</dbReference>
<accession>A0ABT9I5W9</accession>
<protein>
    <submittedName>
        <fullName evidence="4">Transporter substrate-binding domain-containing protein</fullName>
    </submittedName>
</protein>
<evidence type="ECO:0000313" key="4">
    <source>
        <dbReference type="EMBL" id="MDP5138793.1"/>
    </source>
</evidence>
<dbReference type="Proteomes" id="UP001231109">
    <property type="component" value="Unassembled WGS sequence"/>
</dbReference>
<evidence type="ECO:0000313" key="5">
    <source>
        <dbReference type="Proteomes" id="UP001231109"/>
    </source>
</evidence>
<dbReference type="Pfam" id="PF00497">
    <property type="entry name" value="SBP_bac_3"/>
    <property type="match status" value="1"/>
</dbReference>
<keyword evidence="5" id="KW-1185">Reference proteome</keyword>
<dbReference type="PANTHER" id="PTHR35936">
    <property type="entry name" value="MEMBRANE-BOUND LYTIC MUREIN TRANSGLYCOSYLASE F"/>
    <property type="match status" value="1"/>
</dbReference>
<evidence type="ECO:0000256" key="2">
    <source>
        <dbReference type="ARBA" id="ARBA00022729"/>
    </source>
</evidence>
<feature type="domain" description="Solute-binding protein family 3/N-terminal" evidence="3">
    <location>
        <begin position="54"/>
        <end position="265"/>
    </location>
</feature>
<sequence length="276" mass="31689">MHHKTDTGKHNMFVAKSLRYFYLCCLLLLNVDSVASTAEQKPLKDLTELQLSAGEWPPFLSETLPHQGVVAHLLRDVFAEAGYKVSFTFLPWGRAYHDTNNGKYAATAVWMLSEDRTKDFMYSAPVLSEKFVFFHLKQRRFDWQNLTDLHGLLLGGGLGYSYGQAFDQALENKLFKMSRVGTTEQNFRRLAAGRIDVFAEEISVGYHTLNNQLPELADAISHHHLPLLINQSYLLFPKSNLDSAQIISQFNLHLEKFRQSGRYQSYFDLLKQGEYQ</sequence>
<gene>
    <name evidence="4" type="ORF">ORJ04_22870</name>
</gene>